<evidence type="ECO:0000259" key="3">
    <source>
        <dbReference type="Pfam" id="PF22678"/>
    </source>
</evidence>
<dbReference type="PANTHER" id="PTHR35038:SF5">
    <property type="entry name" value="CYTOCHROME C-TYPE PROTEIN NRFB"/>
    <property type="match status" value="1"/>
</dbReference>
<dbReference type="EMBL" id="KP660541">
    <property type="protein sequence ID" value="AMK08380.1"/>
    <property type="molecule type" value="Genomic_DNA"/>
</dbReference>
<dbReference type="AlphaFoldDB" id="A0A126QEW8"/>
<dbReference type="PANTHER" id="PTHR35038">
    <property type="entry name" value="DISSIMILATORY SULFITE REDUCTASE SIRA"/>
    <property type="match status" value="1"/>
</dbReference>
<evidence type="ECO:0000313" key="4">
    <source>
        <dbReference type="EMBL" id="AMK08380.1"/>
    </source>
</evidence>
<evidence type="ECO:0000256" key="1">
    <source>
        <dbReference type="ARBA" id="ARBA00022729"/>
    </source>
</evidence>
<dbReference type="Gene3D" id="3.90.10.10">
    <property type="entry name" value="Cytochrome C3"/>
    <property type="match status" value="1"/>
</dbReference>
<dbReference type="InterPro" id="IPR051829">
    <property type="entry name" value="Multiheme_Cytochr_ET"/>
</dbReference>
<feature type="domain" description="Cytochrome c-type protein NrfB-like" evidence="3">
    <location>
        <begin position="111"/>
        <end position="206"/>
    </location>
</feature>
<dbReference type="GO" id="GO:0042597">
    <property type="term" value="C:periplasmic space"/>
    <property type="evidence" value="ECO:0007669"/>
    <property type="project" value="InterPro"/>
</dbReference>
<dbReference type="InterPro" id="IPR017564">
    <property type="entry name" value="Cyt_c_NrfB"/>
</dbReference>
<accession>A0A126QEW8</accession>
<dbReference type="NCBIfam" id="NF008659">
    <property type="entry name" value="PRK11659.1"/>
    <property type="match status" value="1"/>
</dbReference>
<protein>
    <submittedName>
        <fullName evidence="4">NrfB protein</fullName>
    </submittedName>
</protein>
<dbReference type="GO" id="GO:0020037">
    <property type="term" value="F:heme binding"/>
    <property type="evidence" value="ECO:0007669"/>
    <property type="project" value="InterPro"/>
</dbReference>
<dbReference type="Pfam" id="PF22678">
    <property type="entry name" value="Cytochrom_c_NrfB-like"/>
    <property type="match status" value="1"/>
</dbReference>
<evidence type="ECO:0000256" key="2">
    <source>
        <dbReference type="SAM" id="MobiDB-lite"/>
    </source>
</evidence>
<gene>
    <name evidence="4" type="primary">nrfB</name>
</gene>
<sequence>MTISAVRLTLHFEVINMRLHSLIKQGIAITAGLIAFSVATFAQAEKANSNEVSQLMYEPQLEHQRDPNQYCAKCHKLEANDSQSGGVFHFGKFHGTHLSEKNPNTGKPITCVNCHGNISEDHRRGVKDVMRFHGNIFSDEKPMFTVEEQNQVCFACHQPKKLRETLWAHDVHAMKLPCASCHTLHPAQDKMSGIAKKDQVKLCVDCHGEQQKRKANLQPPHIYAPQQKDKQ</sequence>
<keyword evidence="1" id="KW-0732">Signal</keyword>
<proteinExistence type="predicted"/>
<reference evidence="4" key="1">
    <citation type="submission" date="2015-01" db="EMBL/GenBank/DDBJ databases">
        <title>Draft genome sequence of Pasteurella multocida isolated from alpaca pneumonia.</title>
        <authorList>
            <person name="Maturrano L."/>
            <person name="Hurtado R."/>
            <person name="Allasi N."/>
            <person name="Juscamayta E."/>
            <person name="Fernandez D."/>
            <person name="Maximiliano J."/>
            <person name="Rimac R."/>
            <person name="Rosadio R."/>
        </authorList>
    </citation>
    <scope>NUCLEOTIDE SEQUENCE</scope>
    <source>
        <strain evidence="4">UNMSM</strain>
    </source>
</reference>
<name>A0A126QEW8_PASMD</name>
<dbReference type="InterPro" id="IPR053875">
    <property type="entry name" value="Cytochrom_c_NrfB-like_dom"/>
</dbReference>
<dbReference type="InterPro" id="IPR036280">
    <property type="entry name" value="Multihaem_cyt_sf"/>
</dbReference>
<feature type="region of interest" description="Disordered" evidence="2">
    <location>
        <begin position="210"/>
        <end position="231"/>
    </location>
</feature>
<dbReference type="SUPFAM" id="SSF48695">
    <property type="entry name" value="Multiheme cytochromes"/>
    <property type="match status" value="1"/>
</dbReference>
<dbReference type="Gene3D" id="1.10.1130.10">
    <property type="entry name" value="Flavocytochrome C3, Chain A"/>
    <property type="match status" value="1"/>
</dbReference>
<organism evidence="4">
    <name type="scientific">Pasteurella multocida</name>
    <dbReference type="NCBI Taxonomy" id="747"/>
    <lineage>
        <taxon>Bacteria</taxon>
        <taxon>Pseudomonadati</taxon>
        <taxon>Pseudomonadota</taxon>
        <taxon>Gammaproteobacteria</taxon>
        <taxon>Pasteurellales</taxon>
        <taxon>Pasteurellaceae</taxon>
        <taxon>Pasteurella</taxon>
    </lineage>
</organism>
<dbReference type="GO" id="GO:0016491">
    <property type="term" value="F:oxidoreductase activity"/>
    <property type="evidence" value="ECO:0007669"/>
    <property type="project" value="TreeGrafter"/>
</dbReference>
<dbReference type="NCBIfam" id="TIGR03146">
    <property type="entry name" value="cyt_nit_nrfB"/>
    <property type="match status" value="1"/>
</dbReference>